<comment type="caution">
    <text evidence="4">The sequence shown here is derived from an EMBL/GenBank/DDBJ whole genome shotgun (WGS) entry which is preliminary data.</text>
</comment>
<dbReference type="InterPro" id="IPR013083">
    <property type="entry name" value="Znf_RING/FYVE/PHD"/>
</dbReference>
<evidence type="ECO:0000256" key="2">
    <source>
        <dbReference type="SAM" id="MobiDB-lite"/>
    </source>
</evidence>
<dbReference type="AlphaFoldDB" id="A0A2B7YAW7"/>
<protein>
    <recommendedName>
        <fullName evidence="3">RING-type domain-containing protein</fullName>
    </recommendedName>
</protein>
<feature type="compositionally biased region" description="Basic residues" evidence="2">
    <location>
        <begin position="1"/>
        <end position="10"/>
    </location>
</feature>
<dbReference type="InterPro" id="IPR039903">
    <property type="entry name" value="Zswim2"/>
</dbReference>
<proteinExistence type="predicted"/>
<feature type="domain" description="RING-type" evidence="3">
    <location>
        <begin position="210"/>
        <end position="279"/>
    </location>
</feature>
<dbReference type="InterPro" id="IPR001841">
    <property type="entry name" value="Znf_RING"/>
</dbReference>
<dbReference type="GO" id="GO:0008270">
    <property type="term" value="F:zinc ion binding"/>
    <property type="evidence" value="ECO:0007669"/>
    <property type="project" value="UniProtKB-KW"/>
</dbReference>
<dbReference type="PANTHER" id="PTHR21540">
    <property type="entry name" value="RING FINGER AND SWIM DOMAIN-CONTAINING PROTEIN 2"/>
    <property type="match status" value="1"/>
</dbReference>
<evidence type="ECO:0000313" key="4">
    <source>
        <dbReference type="EMBL" id="PGH18201.1"/>
    </source>
</evidence>
<dbReference type="Gene3D" id="3.30.40.10">
    <property type="entry name" value="Zinc/RING finger domain, C3HC4 (zinc finger)"/>
    <property type="match status" value="1"/>
</dbReference>
<dbReference type="STRING" id="1447883.A0A2B7YAW7"/>
<dbReference type="PANTHER" id="PTHR21540:SF0">
    <property type="entry name" value="PHD FAMILY PROTEIN"/>
    <property type="match status" value="1"/>
</dbReference>
<keyword evidence="1" id="KW-0863">Zinc-finger</keyword>
<evidence type="ECO:0000256" key="1">
    <source>
        <dbReference type="PROSITE-ProRule" id="PRU00175"/>
    </source>
</evidence>
<keyword evidence="1" id="KW-0479">Metal-binding</keyword>
<dbReference type="GO" id="GO:0061630">
    <property type="term" value="F:ubiquitin protein ligase activity"/>
    <property type="evidence" value="ECO:0007669"/>
    <property type="project" value="InterPro"/>
</dbReference>
<evidence type="ECO:0000259" key="3">
    <source>
        <dbReference type="PROSITE" id="PS50089"/>
    </source>
</evidence>
<name>A0A2B7YAW7_POLH7</name>
<keyword evidence="1" id="KW-0862">Zinc</keyword>
<dbReference type="OrthoDB" id="8062037at2759"/>
<sequence>MDHSSHHHTHLPGSTGHRPHPQSAHTQSAHTNQDVATILGIPNTGYPFETCIGRAVTRNRRCRHLITLSNTTISMDYVAQANGLFNRNLDLKDLEPMLQNIASALLCQQNHQDQISEVVETWMRKLVDYRAERNRQRLALHREHGRLWDQAYIQSHIVLMNAQAANNAFRVPLVGPPDSNLYQHAIAQQLPYLYGLQPAIAKRRDIEEDCPICFTPLDQPPFSCPDSSTEKKAPSISVDADSVWWCKSGCGKNFHRSCMDEWIKNSTRRRTNPTCPNCRVKWFTIHFPFA</sequence>
<feature type="region of interest" description="Disordered" evidence="2">
    <location>
        <begin position="1"/>
        <end position="30"/>
    </location>
</feature>
<gene>
    <name evidence="4" type="ORF">AJ80_04588</name>
</gene>
<dbReference type="SUPFAM" id="SSF57850">
    <property type="entry name" value="RING/U-box"/>
    <property type="match status" value="1"/>
</dbReference>
<dbReference type="EMBL" id="PDNA01000059">
    <property type="protein sequence ID" value="PGH18201.1"/>
    <property type="molecule type" value="Genomic_DNA"/>
</dbReference>
<dbReference type="PROSITE" id="PS50089">
    <property type="entry name" value="ZF_RING_2"/>
    <property type="match status" value="1"/>
</dbReference>
<keyword evidence="5" id="KW-1185">Reference proteome</keyword>
<dbReference type="Proteomes" id="UP000224634">
    <property type="component" value="Unassembled WGS sequence"/>
</dbReference>
<accession>A0A2B7YAW7</accession>
<evidence type="ECO:0000313" key="5">
    <source>
        <dbReference type="Proteomes" id="UP000224634"/>
    </source>
</evidence>
<organism evidence="4 5">
    <name type="scientific">Polytolypa hystricis (strain UAMH7299)</name>
    <dbReference type="NCBI Taxonomy" id="1447883"/>
    <lineage>
        <taxon>Eukaryota</taxon>
        <taxon>Fungi</taxon>
        <taxon>Dikarya</taxon>
        <taxon>Ascomycota</taxon>
        <taxon>Pezizomycotina</taxon>
        <taxon>Eurotiomycetes</taxon>
        <taxon>Eurotiomycetidae</taxon>
        <taxon>Onygenales</taxon>
        <taxon>Onygenales incertae sedis</taxon>
        <taxon>Polytolypa</taxon>
    </lineage>
</organism>
<reference evidence="4 5" key="1">
    <citation type="submission" date="2017-10" db="EMBL/GenBank/DDBJ databases">
        <title>Comparative genomics in systemic dimorphic fungi from Ajellomycetaceae.</title>
        <authorList>
            <person name="Munoz J.F."/>
            <person name="Mcewen J.G."/>
            <person name="Clay O.K."/>
            <person name="Cuomo C.A."/>
        </authorList>
    </citation>
    <scope>NUCLEOTIDE SEQUENCE [LARGE SCALE GENOMIC DNA]</scope>
    <source>
        <strain evidence="4 5">UAMH7299</strain>
    </source>
</reference>